<proteinExistence type="predicted"/>
<dbReference type="InterPro" id="IPR001623">
    <property type="entry name" value="DnaJ_domain"/>
</dbReference>
<dbReference type="Pfam" id="PF11926">
    <property type="entry name" value="DUF3444"/>
    <property type="match status" value="1"/>
</dbReference>
<dbReference type="PANTHER" id="PTHR45089:SF24">
    <property type="entry name" value="DNAJ HEAT SHOCK N-TERMINAL DOMAIN-CONTAINING PROTEIN"/>
    <property type="match status" value="1"/>
</dbReference>
<organism evidence="3 4">
    <name type="scientific">Dillenia turbinata</name>
    <dbReference type="NCBI Taxonomy" id="194707"/>
    <lineage>
        <taxon>Eukaryota</taxon>
        <taxon>Viridiplantae</taxon>
        <taxon>Streptophyta</taxon>
        <taxon>Embryophyta</taxon>
        <taxon>Tracheophyta</taxon>
        <taxon>Spermatophyta</taxon>
        <taxon>Magnoliopsida</taxon>
        <taxon>eudicotyledons</taxon>
        <taxon>Gunneridae</taxon>
        <taxon>Pentapetalae</taxon>
        <taxon>Dilleniales</taxon>
        <taxon>Dilleniaceae</taxon>
        <taxon>Dillenia</taxon>
    </lineage>
</organism>
<feature type="compositionally biased region" description="Basic and acidic residues" evidence="1">
    <location>
        <begin position="293"/>
        <end position="309"/>
    </location>
</feature>
<dbReference type="PANTHER" id="PTHR45089">
    <property type="entry name" value="DNAJ HEAT SHOCK AMINO-TERMINAL DOMAIN PROTEIN-RELATED"/>
    <property type="match status" value="1"/>
</dbReference>
<feature type="region of interest" description="Disordered" evidence="1">
    <location>
        <begin position="280"/>
        <end position="423"/>
    </location>
</feature>
<feature type="region of interest" description="Disordered" evidence="1">
    <location>
        <begin position="690"/>
        <end position="715"/>
    </location>
</feature>
<reference evidence="3 4" key="1">
    <citation type="submission" date="2023-12" db="EMBL/GenBank/DDBJ databases">
        <title>A high-quality genome assembly for Dillenia turbinata (Dilleniales).</title>
        <authorList>
            <person name="Chanderbali A."/>
        </authorList>
    </citation>
    <scope>NUCLEOTIDE SEQUENCE [LARGE SCALE GENOMIC DNA]</scope>
    <source>
        <strain evidence="3">LSX21</strain>
        <tissue evidence="3">Leaf</tissue>
    </source>
</reference>
<feature type="compositionally biased region" description="Acidic residues" evidence="1">
    <location>
        <begin position="334"/>
        <end position="359"/>
    </location>
</feature>
<sequence>MNCNKEEAIRAFELAEKKMQMGDFPNARRTALKAQQLFPDLENISQMLTVCNIHCAAQKKIFGSEMDWYGILQVEQLADEASIKKQYRKLALVLHPDKNKFAGAEAAFKLIGEANRVLLDSVKRSTYDMKCKVTIKSSAPKAPPHQVNRNSFVGKQFGVPNDFSSVSSQFNGVNLNQQSQSAFAREQQKFWTICPFCSMRFQYYSNIMNRSLRCQNCHKPFIAYDMGAQSVPPGPNWNQPPLHEAFKTGPQSSGINPTLGMGYQSSFSSKPVFADGISSAGSKAKFSGNSKRKGNEDGRVKAEFRREGVHMPMGSKSSKNTSRKRGRTLVVDSSDSESFETESSSESEEDEVIQLEEDQPAGVKSSSTRAQPCRRSSRQRQKVSYKETGSDDDNDEGDFVHPTKKSGKGGLANSAHSGGSAAVADGNEKIKLKGNAHIEESLPNGNKKAENAKYAGEATAMAQKNKELNNDVYSLGTEDSSPPNMQSYECPDPDFSNFDEVKKESSFSAGQVWASYDIRDGMPRFYALVRKVSSPQFKLQITWLEPKSGREEEIEWLHEGLPTACGNYILGNADETSNLLIFSHQVHYKMGKRHSYLIHPQKGETWALFRNWDISWSSNPQNHTKYTYDFVEVVSDYDDDAGVMVAYLDKVKGFVSLFQRTTEKEGDSVQIPSTELLRFSHQIPSFRLSGTEREGVPEGSLELDPASLPQELFKH</sequence>
<feature type="domain" description="J" evidence="2">
    <location>
        <begin position="67"/>
        <end position="131"/>
    </location>
</feature>
<dbReference type="EMBL" id="JBAMMX010000028">
    <property type="protein sequence ID" value="KAK6911477.1"/>
    <property type="molecule type" value="Genomic_DNA"/>
</dbReference>
<dbReference type="InterPro" id="IPR024593">
    <property type="entry name" value="DUF3444"/>
</dbReference>
<comment type="caution">
    <text evidence="3">The sequence shown here is derived from an EMBL/GenBank/DDBJ whole genome shotgun (WGS) entry which is preliminary data.</text>
</comment>
<name>A0AAN8YSW4_9MAGN</name>
<gene>
    <name evidence="3" type="ORF">RJ641_023570</name>
</gene>
<dbReference type="PROSITE" id="PS50076">
    <property type="entry name" value="DNAJ_2"/>
    <property type="match status" value="1"/>
</dbReference>
<dbReference type="Proteomes" id="UP001370490">
    <property type="component" value="Unassembled WGS sequence"/>
</dbReference>
<dbReference type="PRINTS" id="PR00625">
    <property type="entry name" value="JDOMAIN"/>
</dbReference>
<evidence type="ECO:0000313" key="4">
    <source>
        <dbReference type="Proteomes" id="UP001370490"/>
    </source>
</evidence>
<dbReference type="InterPro" id="IPR036869">
    <property type="entry name" value="J_dom_sf"/>
</dbReference>
<dbReference type="AlphaFoldDB" id="A0AAN8YSW4"/>
<evidence type="ECO:0000259" key="2">
    <source>
        <dbReference type="PROSITE" id="PS50076"/>
    </source>
</evidence>
<dbReference type="Gene3D" id="1.10.287.110">
    <property type="entry name" value="DnaJ domain"/>
    <property type="match status" value="1"/>
</dbReference>
<accession>A0AAN8YSW4</accession>
<protein>
    <submittedName>
        <fullName evidence="3">DnaJ domain</fullName>
    </submittedName>
</protein>
<dbReference type="Pfam" id="PF00226">
    <property type="entry name" value="DnaJ"/>
    <property type="match status" value="1"/>
</dbReference>
<dbReference type="SMART" id="SM00271">
    <property type="entry name" value="DnaJ"/>
    <property type="match status" value="1"/>
</dbReference>
<dbReference type="SUPFAM" id="SSF46565">
    <property type="entry name" value="Chaperone J-domain"/>
    <property type="match status" value="1"/>
</dbReference>
<evidence type="ECO:0000256" key="1">
    <source>
        <dbReference type="SAM" id="MobiDB-lite"/>
    </source>
</evidence>
<evidence type="ECO:0000313" key="3">
    <source>
        <dbReference type="EMBL" id="KAK6911477.1"/>
    </source>
</evidence>
<dbReference type="CDD" id="cd06257">
    <property type="entry name" value="DnaJ"/>
    <property type="match status" value="1"/>
</dbReference>
<keyword evidence="4" id="KW-1185">Reference proteome</keyword>